<proteinExistence type="predicted"/>
<evidence type="ECO:0000313" key="3">
    <source>
        <dbReference type="Proteomes" id="UP000616837"/>
    </source>
</evidence>
<dbReference type="RefSeq" id="WP_191683948.1">
    <property type="nucleotide sequence ID" value="NZ_JACSQW010000004.1"/>
</dbReference>
<gene>
    <name evidence="2" type="ORF">H9564_02365</name>
</gene>
<keyword evidence="3" id="KW-1185">Reference proteome</keyword>
<organism evidence="2 3">
    <name type="scientific">Limosilactobacillus avistercoris</name>
    <dbReference type="NCBI Taxonomy" id="2762243"/>
    <lineage>
        <taxon>Bacteria</taxon>
        <taxon>Bacillati</taxon>
        <taxon>Bacillota</taxon>
        <taxon>Bacilli</taxon>
        <taxon>Lactobacillales</taxon>
        <taxon>Lactobacillaceae</taxon>
        <taxon>Limosilactobacillus</taxon>
    </lineage>
</organism>
<accession>A0ABR8PB96</accession>
<reference evidence="2 3" key="1">
    <citation type="submission" date="2020-08" db="EMBL/GenBank/DDBJ databases">
        <title>A Genomic Blueprint of the Chicken Gut Microbiome.</title>
        <authorList>
            <person name="Gilroy R."/>
            <person name="Ravi A."/>
            <person name="Getino M."/>
            <person name="Pursley I."/>
            <person name="Horton D.L."/>
            <person name="Alikhan N.-F."/>
            <person name="Baker D."/>
            <person name="Gharbi K."/>
            <person name="Hall N."/>
            <person name="Watson M."/>
            <person name="Adriaenssens E.M."/>
            <person name="Foster-Nyarko E."/>
            <person name="Jarju S."/>
            <person name="Secka A."/>
            <person name="Antonio M."/>
            <person name="Oren A."/>
            <person name="Chaudhuri R."/>
            <person name="La Ragione R.M."/>
            <person name="Hildebrand F."/>
            <person name="Pallen M.J."/>
        </authorList>
    </citation>
    <scope>NUCLEOTIDE SEQUENCE [LARGE SCALE GENOMIC DNA]</scope>
    <source>
        <strain evidence="2 3">Sa3CUN2</strain>
    </source>
</reference>
<dbReference type="EMBL" id="JACSQW010000004">
    <property type="protein sequence ID" value="MBD7894576.1"/>
    <property type="molecule type" value="Genomic_DNA"/>
</dbReference>
<feature type="region of interest" description="Disordered" evidence="1">
    <location>
        <begin position="128"/>
        <end position="154"/>
    </location>
</feature>
<protein>
    <submittedName>
        <fullName evidence="2">Helix-turn-helix domain-containing protein</fullName>
    </submittedName>
</protein>
<name>A0ABR8PB96_9LACO</name>
<dbReference type="Proteomes" id="UP000616837">
    <property type="component" value="Unassembled WGS sequence"/>
</dbReference>
<evidence type="ECO:0000256" key="1">
    <source>
        <dbReference type="SAM" id="MobiDB-lite"/>
    </source>
</evidence>
<evidence type="ECO:0000313" key="2">
    <source>
        <dbReference type="EMBL" id="MBD7894576.1"/>
    </source>
</evidence>
<sequence length="256" mass="29714">MNYLQEILNFEKLQELNRLSPGQARVWYVLMYLNNITGWQSWFTVASSTLEFRSGLSRQGVIKARNELKQLGYIDFKTNGRSATSYHMKPLMQGSVQPSLQGSIQDSLQPSLHDGLQGSVQNSSALYKQNKTKQNKTNNSDKSPATRHKTQQKFADDSVEMQLAMHLFVKIKENNPDHKGLTSSQKQKWADSIRLMIERDNRSPKQIKNMIDWCQSDNFWRNNILSTAKLRKQYDTMAPKAREQWINRQPAKRIFT</sequence>
<comment type="caution">
    <text evidence="2">The sequence shown here is derived from an EMBL/GenBank/DDBJ whole genome shotgun (WGS) entry which is preliminary data.</text>
</comment>